<protein>
    <submittedName>
        <fullName evidence="2">Uncharacterized protein</fullName>
    </submittedName>
</protein>
<dbReference type="Proteomes" id="UP000799324">
    <property type="component" value="Unassembled WGS sequence"/>
</dbReference>
<evidence type="ECO:0000313" key="3">
    <source>
        <dbReference type="Proteomes" id="UP000799324"/>
    </source>
</evidence>
<feature type="compositionally biased region" description="Basic residues" evidence="1">
    <location>
        <begin position="185"/>
        <end position="195"/>
    </location>
</feature>
<evidence type="ECO:0000256" key="1">
    <source>
        <dbReference type="SAM" id="MobiDB-lite"/>
    </source>
</evidence>
<organism evidence="2 3">
    <name type="scientific">Lophiostoma macrostomum CBS 122681</name>
    <dbReference type="NCBI Taxonomy" id="1314788"/>
    <lineage>
        <taxon>Eukaryota</taxon>
        <taxon>Fungi</taxon>
        <taxon>Dikarya</taxon>
        <taxon>Ascomycota</taxon>
        <taxon>Pezizomycotina</taxon>
        <taxon>Dothideomycetes</taxon>
        <taxon>Pleosporomycetidae</taxon>
        <taxon>Pleosporales</taxon>
        <taxon>Lophiostomataceae</taxon>
        <taxon>Lophiostoma</taxon>
    </lineage>
</organism>
<proteinExistence type="predicted"/>
<feature type="compositionally biased region" description="Polar residues" evidence="1">
    <location>
        <begin position="167"/>
        <end position="176"/>
    </location>
</feature>
<accession>A0A6A6SR32</accession>
<gene>
    <name evidence="2" type="ORF">K491DRAFT_722230</name>
</gene>
<sequence length="195" mass="23186">MPYLVHPPGAHSYVLDEEDEHFLHYFTQWNWPYEHRPADDHQIAQAINRDRKTRRPSLYSLWSREMKRRQEMHDKRRTLEASEMYDSMRKLEKEAAGEQSLSKKIASFFSFSKKRSGKGTNGDGYQNGVYVNHLEEYQKKWVEGDRRLQRNRSRLSLQEFRERLESSPGTPSSANTLRRCDGTVRRHNSQGRRLG</sequence>
<feature type="region of interest" description="Disordered" evidence="1">
    <location>
        <begin position="160"/>
        <end position="195"/>
    </location>
</feature>
<keyword evidence="3" id="KW-1185">Reference proteome</keyword>
<evidence type="ECO:0000313" key="2">
    <source>
        <dbReference type="EMBL" id="KAF2648838.1"/>
    </source>
</evidence>
<reference evidence="2" key="1">
    <citation type="journal article" date="2020" name="Stud. Mycol.">
        <title>101 Dothideomycetes genomes: a test case for predicting lifestyles and emergence of pathogens.</title>
        <authorList>
            <person name="Haridas S."/>
            <person name="Albert R."/>
            <person name="Binder M."/>
            <person name="Bloem J."/>
            <person name="Labutti K."/>
            <person name="Salamov A."/>
            <person name="Andreopoulos B."/>
            <person name="Baker S."/>
            <person name="Barry K."/>
            <person name="Bills G."/>
            <person name="Bluhm B."/>
            <person name="Cannon C."/>
            <person name="Castanera R."/>
            <person name="Culley D."/>
            <person name="Daum C."/>
            <person name="Ezra D."/>
            <person name="Gonzalez J."/>
            <person name="Henrissat B."/>
            <person name="Kuo A."/>
            <person name="Liang C."/>
            <person name="Lipzen A."/>
            <person name="Lutzoni F."/>
            <person name="Magnuson J."/>
            <person name="Mondo S."/>
            <person name="Nolan M."/>
            <person name="Ohm R."/>
            <person name="Pangilinan J."/>
            <person name="Park H.-J."/>
            <person name="Ramirez L."/>
            <person name="Alfaro M."/>
            <person name="Sun H."/>
            <person name="Tritt A."/>
            <person name="Yoshinaga Y."/>
            <person name="Zwiers L.-H."/>
            <person name="Turgeon B."/>
            <person name="Goodwin S."/>
            <person name="Spatafora J."/>
            <person name="Crous P."/>
            <person name="Grigoriev I."/>
        </authorList>
    </citation>
    <scope>NUCLEOTIDE SEQUENCE</scope>
    <source>
        <strain evidence="2">CBS 122681</strain>
    </source>
</reference>
<name>A0A6A6SR32_9PLEO</name>
<dbReference type="AlphaFoldDB" id="A0A6A6SR32"/>
<dbReference type="EMBL" id="MU004519">
    <property type="protein sequence ID" value="KAF2648838.1"/>
    <property type="molecule type" value="Genomic_DNA"/>
</dbReference>